<dbReference type="Proteomes" id="UP001237780">
    <property type="component" value="Unassembled WGS sequence"/>
</dbReference>
<evidence type="ECO:0000313" key="1">
    <source>
        <dbReference type="EMBL" id="MDQ0996918.1"/>
    </source>
</evidence>
<keyword evidence="2" id="KW-1185">Reference proteome</keyword>
<organism evidence="1 2">
    <name type="scientific">Phyllobacterium ifriqiyense</name>
    <dbReference type="NCBI Taxonomy" id="314238"/>
    <lineage>
        <taxon>Bacteria</taxon>
        <taxon>Pseudomonadati</taxon>
        <taxon>Pseudomonadota</taxon>
        <taxon>Alphaproteobacteria</taxon>
        <taxon>Hyphomicrobiales</taxon>
        <taxon>Phyllobacteriaceae</taxon>
        <taxon>Phyllobacterium</taxon>
    </lineage>
</organism>
<dbReference type="RefSeq" id="WP_307280271.1">
    <property type="nucleotide sequence ID" value="NZ_JAUSZT010000003.1"/>
</dbReference>
<sequence length="60" mass="6766">MKRYRILNIDTGEVFADGIYGKRTAIDSASGLHERYGHSYIVIEISTETVFRTEQSARAA</sequence>
<proteinExistence type="predicted"/>
<protein>
    <submittedName>
        <fullName evidence="1">Uncharacterized protein</fullName>
    </submittedName>
</protein>
<gene>
    <name evidence="1" type="ORF">QFZ34_002100</name>
</gene>
<reference evidence="1 2" key="1">
    <citation type="submission" date="2023-07" db="EMBL/GenBank/DDBJ databases">
        <title>Comparative genomics of wheat-associated soil bacteria to identify genetic determinants of phenazine resistance.</title>
        <authorList>
            <person name="Mouncey N."/>
        </authorList>
    </citation>
    <scope>NUCLEOTIDE SEQUENCE [LARGE SCALE GENOMIC DNA]</scope>
    <source>
        <strain evidence="1 2">W4I11</strain>
    </source>
</reference>
<dbReference type="EMBL" id="JAUSZT010000003">
    <property type="protein sequence ID" value="MDQ0996918.1"/>
    <property type="molecule type" value="Genomic_DNA"/>
</dbReference>
<evidence type="ECO:0000313" key="2">
    <source>
        <dbReference type="Proteomes" id="UP001237780"/>
    </source>
</evidence>
<accession>A0ABU0S842</accession>
<comment type="caution">
    <text evidence="1">The sequence shown here is derived from an EMBL/GenBank/DDBJ whole genome shotgun (WGS) entry which is preliminary data.</text>
</comment>
<name>A0ABU0S842_9HYPH</name>